<feature type="compositionally biased region" description="Acidic residues" evidence="9">
    <location>
        <begin position="503"/>
        <end position="512"/>
    </location>
</feature>
<evidence type="ECO:0000256" key="9">
    <source>
        <dbReference type="SAM" id="MobiDB-lite"/>
    </source>
</evidence>
<dbReference type="GO" id="GO:0000082">
    <property type="term" value="P:G1/S transition of mitotic cell cycle"/>
    <property type="evidence" value="ECO:0007669"/>
    <property type="project" value="InterPro"/>
</dbReference>
<dbReference type="Pfam" id="PF08528">
    <property type="entry name" value="Whi5"/>
    <property type="match status" value="1"/>
</dbReference>
<dbReference type="InterPro" id="IPR039198">
    <property type="entry name" value="Srl3/Whi5"/>
</dbReference>
<accession>A0A9P4VL95</accession>
<feature type="compositionally biased region" description="Polar residues" evidence="9">
    <location>
        <begin position="315"/>
        <end position="326"/>
    </location>
</feature>
<dbReference type="GO" id="GO:0033309">
    <property type="term" value="C:SBF transcription complex"/>
    <property type="evidence" value="ECO:0007669"/>
    <property type="project" value="TreeGrafter"/>
</dbReference>
<evidence type="ECO:0000313" key="11">
    <source>
        <dbReference type="Proteomes" id="UP000799429"/>
    </source>
</evidence>
<feature type="compositionally biased region" description="Low complexity" evidence="9">
    <location>
        <begin position="83"/>
        <end position="98"/>
    </location>
</feature>
<keyword evidence="8" id="KW-0539">Nucleus</keyword>
<evidence type="ECO:0000256" key="5">
    <source>
        <dbReference type="ARBA" id="ARBA00022491"/>
    </source>
</evidence>
<evidence type="ECO:0000256" key="7">
    <source>
        <dbReference type="ARBA" id="ARBA00023163"/>
    </source>
</evidence>
<dbReference type="GO" id="GO:0005737">
    <property type="term" value="C:cytoplasm"/>
    <property type="evidence" value="ECO:0007669"/>
    <property type="project" value="UniProtKB-SubCell"/>
</dbReference>
<evidence type="ECO:0000313" key="10">
    <source>
        <dbReference type="EMBL" id="KAF2837266.1"/>
    </source>
</evidence>
<sequence>MGTLQHPAQDPMSHTSTLSRGAEARAHKAARATYPTARIGESRLPTYSPFKAISQPERDTDIGESVSTSGTTVKDATHFGVDSNSQESYISTSSSNSSIPQLFPSSSNISTVSAPDTELASPSSVSMPSSQSQQEKASPKSQKFFNEDRGGQARPLTPRIDTEMKDGVDVADVNPSPMVVDTPVLAQGSKRTASGAIKSSVLNPFPTALSAPRHSRIGSTEMGPNRIVELSAQLKARLSYAMIKVQNGWERRSIEDLEEMSSRRASPALDSSLASPAVSTFDRARRPSGLSESSDRLLRSPGSQGSPVRARFAHSNYSPPSTSSALSKPVLQPNYASFWADQSSSEPSNLSTSVPTGGLAPAPELVSRRNRRSNTTNVPPMLGSTPRSSKNYSSLTSPTTPTATTRPARQGILRMPSQQAEKDAVDTLLFMSSPNNSARIAHTSLNSVQPSPLRTEFPAKKVVFEQPGTVGRESVRVRAAPPTTSWVSVNGTPPSKGQTILVDDSESDDDIPVFDRRKAKHS</sequence>
<evidence type="ECO:0000256" key="3">
    <source>
        <dbReference type="ARBA" id="ARBA00006922"/>
    </source>
</evidence>
<keyword evidence="11" id="KW-1185">Reference proteome</keyword>
<evidence type="ECO:0000256" key="8">
    <source>
        <dbReference type="ARBA" id="ARBA00023242"/>
    </source>
</evidence>
<dbReference type="GO" id="GO:0003712">
    <property type="term" value="F:transcription coregulator activity"/>
    <property type="evidence" value="ECO:0007669"/>
    <property type="project" value="TreeGrafter"/>
</dbReference>
<comment type="similarity">
    <text evidence="3">Belongs to the WHI5/NRM1 family.</text>
</comment>
<dbReference type="OrthoDB" id="2359117at2759"/>
<keyword evidence="6" id="KW-0805">Transcription regulation</keyword>
<reference evidence="10" key="1">
    <citation type="journal article" date="2020" name="Stud. Mycol.">
        <title>101 Dothideomycetes genomes: a test case for predicting lifestyles and emergence of pathogens.</title>
        <authorList>
            <person name="Haridas S."/>
            <person name="Albert R."/>
            <person name="Binder M."/>
            <person name="Bloem J."/>
            <person name="Labutti K."/>
            <person name="Salamov A."/>
            <person name="Andreopoulos B."/>
            <person name="Baker S."/>
            <person name="Barry K."/>
            <person name="Bills G."/>
            <person name="Bluhm B."/>
            <person name="Cannon C."/>
            <person name="Castanera R."/>
            <person name="Culley D."/>
            <person name="Daum C."/>
            <person name="Ezra D."/>
            <person name="Gonzalez J."/>
            <person name="Henrissat B."/>
            <person name="Kuo A."/>
            <person name="Liang C."/>
            <person name="Lipzen A."/>
            <person name="Lutzoni F."/>
            <person name="Magnuson J."/>
            <person name="Mondo S."/>
            <person name="Nolan M."/>
            <person name="Ohm R."/>
            <person name="Pangilinan J."/>
            <person name="Park H.-J."/>
            <person name="Ramirez L."/>
            <person name="Alfaro M."/>
            <person name="Sun H."/>
            <person name="Tritt A."/>
            <person name="Yoshinaga Y."/>
            <person name="Zwiers L.-H."/>
            <person name="Turgeon B."/>
            <person name="Goodwin S."/>
            <person name="Spatafora J."/>
            <person name="Crous P."/>
            <person name="Grigoriev I."/>
        </authorList>
    </citation>
    <scope>NUCLEOTIDE SEQUENCE</scope>
    <source>
        <strain evidence="10">CBS 101060</strain>
    </source>
</reference>
<feature type="compositionally biased region" description="Low complexity" evidence="9">
    <location>
        <begin position="393"/>
        <end position="409"/>
    </location>
</feature>
<feature type="region of interest" description="Disordered" evidence="9">
    <location>
        <begin position="340"/>
        <end position="420"/>
    </location>
</feature>
<protein>
    <submittedName>
        <fullName evidence="10">Uncharacterized protein</fullName>
    </submittedName>
</protein>
<dbReference type="PANTHER" id="PTHR28246:SF1">
    <property type="entry name" value="G1-SPECIFIC TRANSCRIPTIONAL REPRESSOR WHI5-RELATED"/>
    <property type="match status" value="1"/>
</dbReference>
<feature type="region of interest" description="Disordered" evidence="9">
    <location>
        <begin position="484"/>
        <end position="522"/>
    </location>
</feature>
<evidence type="ECO:0000256" key="1">
    <source>
        <dbReference type="ARBA" id="ARBA00004123"/>
    </source>
</evidence>
<evidence type="ECO:0000256" key="4">
    <source>
        <dbReference type="ARBA" id="ARBA00022490"/>
    </source>
</evidence>
<feature type="compositionally biased region" description="Polar residues" evidence="9">
    <location>
        <begin position="99"/>
        <end position="114"/>
    </location>
</feature>
<feature type="compositionally biased region" description="Low complexity" evidence="9">
    <location>
        <begin position="264"/>
        <end position="279"/>
    </location>
</feature>
<feature type="compositionally biased region" description="Polar residues" evidence="9">
    <location>
        <begin position="135"/>
        <end position="144"/>
    </location>
</feature>
<feature type="region of interest" description="Disordered" evidence="9">
    <location>
        <begin position="264"/>
        <end position="328"/>
    </location>
</feature>
<dbReference type="Proteomes" id="UP000799429">
    <property type="component" value="Unassembled WGS sequence"/>
</dbReference>
<name>A0A9P4VL95_9PEZI</name>
<organism evidence="10 11">
    <name type="scientific">Patellaria atrata CBS 101060</name>
    <dbReference type="NCBI Taxonomy" id="1346257"/>
    <lineage>
        <taxon>Eukaryota</taxon>
        <taxon>Fungi</taxon>
        <taxon>Dikarya</taxon>
        <taxon>Ascomycota</taxon>
        <taxon>Pezizomycotina</taxon>
        <taxon>Dothideomycetes</taxon>
        <taxon>Dothideomycetes incertae sedis</taxon>
        <taxon>Patellariales</taxon>
        <taxon>Patellariaceae</taxon>
        <taxon>Patellaria</taxon>
    </lineage>
</organism>
<dbReference type="EMBL" id="MU006100">
    <property type="protein sequence ID" value="KAF2837266.1"/>
    <property type="molecule type" value="Genomic_DNA"/>
</dbReference>
<keyword evidence="7" id="KW-0804">Transcription</keyword>
<dbReference type="PANTHER" id="PTHR28246">
    <property type="entry name" value="G1-SPECIFIC TRANSCRIPTIONAL REPRESSOR WHI5-RELATED"/>
    <property type="match status" value="1"/>
</dbReference>
<keyword evidence="5" id="KW-0678">Repressor</keyword>
<proteinExistence type="inferred from homology"/>
<feature type="compositionally biased region" description="Polar residues" evidence="9">
    <location>
        <begin position="484"/>
        <end position="498"/>
    </location>
</feature>
<evidence type="ECO:0000256" key="2">
    <source>
        <dbReference type="ARBA" id="ARBA00004496"/>
    </source>
</evidence>
<feature type="compositionally biased region" description="Low complexity" evidence="9">
    <location>
        <begin position="121"/>
        <end position="134"/>
    </location>
</feature>
<feature type="compositionally biased region" description="Polar residues" evidence="9">
    <location>
        <begin position="340"/>
        <end position="355"/>
    </location>
</feature>
<comment type="subcellular location">
    <subcellularLocation>
        <location evidence="2">Cytoplasm</location>
    </subcellularLocation>
    <subcellularLocation>
        <location evidence="1">Nucleus</location>
    </subcellularLocation>
</comment>
<gene>
    <name evidence="10" type="ORF">M501DRAFT_995838</name>
</gene>
<comment type="caution">
    <text evidence="10">The sequence shown here is derived from an EMBL/GenBank/DDBJ whole genome shotgun (WGS) entry which is preliminary data.</text>
</comment>
<dbReference type="InterPro" id="IPR013734">
    <property type="entry name" value="TF_Nrm1/Whi5"/>
</dbReference>
<feature type="compositionally biased region" description="Polar residues" evidence="9">
    <location>
        <begin position="65"/>
        <end position="74"/>
    </location>
</feature>
<feature type="region of interest" description="Disordered" evidence="9">
    <location>
        <begin position="1"/>
        <end position="177"/>
    </location>
</feature>
<evidence type="ECO:0000256" key="6">
    <source>
        <dbReference type="ARBA" id="ARBA00023015"/>
    </source>
</evidence>
<keyword evidence="4" id="KW-0963">Cytoplasm</keyword>
<dbReference type="AlphaFoldDB" id="A0A9P4VL95"/>